<organism evidence="7 8">
    <name type="scientific">Solanum tuberosum</name>
    <name type="common">Potato</name>
    <dbReference type="NCBI Taxonomy" id="4113"/>
    <lineage>
        <taxon>Eukaryota</taxon>
        <taxon>Viridiplantae</taxon>
        <taxon>Streptophyta</taxon>
        <taxon>Embryophyta</taxon>
        <taxon>Tracheophyta</taxon>
        <taxon>Spermatophyta</taxon>
        <taxon>Magnoliopsida</taxon>
        <taxon>eudicotyledons</taxon>
        <taxon>Gunneridae</taxon>
        <taxon>Pentapetalae</taxon>
        <taxon>asterids</taxon>
        <taxon>lamiids</taxon>
        <taxon>Solanales</taxon>
        <taxon>Solanaceae</taxon>
        <taxon>Solanoideae</taxon>
        <taxon>Solaneae</taxon>
        <taxon>Solanum</taxon>
    </lineage>
</organism>
<evidence type="ECO:0000313" key="7">
    <source>
        <dbReference type="EMBL" id="KAH0779947.1"/>
    </source>
</evidence>
<sequence>MDVGASTPFLWAFEEREKLLEFYERVSGARMHASFIRPGGVAQDLPLGLCIDIDSFTQQFASRIDELEEMSTGNRIWKQRLVDIGTVTAQQAKDWGFSGVMLRGSGVCWDLRKAAPYDVHDQLDPDIPVGTRGDRYDRYCIRIEEMRQSVRIIVQCLNQMPSGMIKADDRKLCPPSRSRMKLSMESIPRLAHLVERGEALGTPIFFFGAVSFSVPPPRHSASLPVLRKNQLTSPFFIDLGEREPSTSWEARHQVSGLMRITKLTRRSWLLAQQGGALPHRRRTRGSVRGGASGFQCTASKIRTSLPADHCRPILELGCWIRDPRSRLDQDPAERGQSLETTGWESKRTLRGVEAKNGLMNRSPRTGHIHLLIVEAVSTQCPTRAKRSAFATEKANGQREGSRLSRALAKLDSHSEALRIESPMMGNYHVRFGERWDRLYNRGSRCKLFLSIAGQMTTGSSVYSTSIHHFEPYTEGFSVPAPSTYTAVEAPKGEFGVFLVSNGSNRPYRRKIRAPGFAHSQGLDSMSKHHMPADVVTIIGTQDIVSGEIKRIEGLPSIDSIGIDSQDRALIRGVPTDTCQSLRLARRLLPFAPAMKEKNGRNTLFSSTALCLLLAFPNSYTGGVRSWRAGLLLTDIRSGIQNRGRAALLILLLMERHKKHPIKHARSLSKPLLAYQVPLNTVQGKHLSIVIVIHRLDLSLHHIYFLPACSGCSPSQQPANPKLASTLVTSKSLFNCSIWDGKKKICLLREESLESTGWAFPSFTSSTTLSYPLSPNLNS</sequence>
<evidence type="ECO:0000313" key="8">
    <source>
        <dbReference type="Proteomes" id="UP000826656"/>
    </source>
</evidence>
<dbReference type="EMBL" id="JAIVGD010000002">
    <property type="protein sequence ID" value="KAH0779947.1"/>
    <property type="molecule type" value="Genomic_DNA"/>
</dbReference>
<dbReference type="InterPro" id="IPR022885">
    <property type="entry name" value="NDH1_su_D/H"/>
</dbReference>
<evidence type="ECO:0000256" key="3">
    <source>
        <dbReference type="ARBA" id="ARBA00023027"/>
    </source>
</evidence>
<protein>
    <recommendedName>
        <fullName evidence="4">NADH-quinone oxidoreductase subunit D domain-containing protein</fullName>
    </recommendedName>
</protein>
<reference evidence="7 8" key="1">
    <citation type="journal article" date="2021" name="bioRxiv">
        <title>Chromosome-scale and haplotype-resolved genome assembly of a tetraploid potato cultivar.</title>
        <authorList>
            <person name="Sun H."/>
            <person name="Jiao W.-B."/>
            <person name="Krause K."/>
            <person name="Campoy J.A."/>
            <person name="Goel M."/>
            <person name="Folz-Donahue K."/>
            <person name="Kukat C."/>
            <person name="Huettel B."/>
            <person name="Schneeberger K."/>
        </authorList>
    </citation>
    <scope>NUCLEOTIDE SEQUENCE [LARGE SCALE GENOMIC DNA]</scope>
    <source>
        <strain evidence="7">SolTubOtavaFocal</strain>
        <tissue evidence="7">Leaves</tissue>
    </source>
</reference>
<evidence type="ECO:0000256" key="2">
    <source>
        <dbReference type="ARBA" id="ARBA00022967"/>
    </source>
</evidence>
<dbReference type="PANTHER" id="PTHR11993:SF10">
    <property type="entry name" value="NADH DEHYDROGENASE [UBIQUINONE] IRON-SULFUR PROTEIN 2, MITOCHONDRIAL"/>
    <property type="match status" value="1"/>
</dbReference>
<dbReference type="SUPFAM" id="SSF56762">
    <property type="entry name" value="HydB/Nqo4-like"/>
    <property type="match status" value="2"/>
</dbReference>
<dbReference type="InterPro" id="IPR001135">
    <property type="entry name" value="NADH_Q_OxRdtase_suD"/>
</dbReference>
<dbReference type="InterPro" id="IPR029014">
    <property type="entry name" value="NiFe-Hase_large"/>
</dbReference>
<evidence type="ECO:0000313" key="6">
    <source>
        <dbReference type="EMBL" id="KAH0750636.1"/>
    </source>
</evidence>
<dbReference type="EMBL" id="JAIVGD010000019">
    <property type="protein sequence ID" value="KAH0750636.1"/>
    <property type="molecule type" value="Genomic_DNA"/>
</dbReference>
<name>A0ABQ7WGS4_SOLTU</name>
<evidence type="ECO:0000256" key="1">
    <source>
        <dbReference type="ARBA" id="ARBA00005769"/>
    </source>
</evidence>
<evidence type="ECO:0000259" key="4">
    <source>
        <dbReference type="Pfam" id="PF00346"/>
    </source>
</evidence>
<dbReference type="PANTHER" id="PTHR11993">
    <property type="entry name" value="NADH-UBIQUINONE OXIDOREDUCTASE 49 KDA SUBUNIT"/>
    <property type="match status" value="1"/>
</dbReference>
<feature type="domain" description="NADH-quinone oxidoreductase subunit D" evidence="4">
    <location>
        <begin position="2"/>
        <end position="194"/>
    </location>
</feature>
<comment type="similarity">
    <text evidence="1">Belongs to the complex I 49 kDa subunit family.</text>
</comment>
<keyword evidence="3" id="KW-0520">NAD</keyword>
<keyword evidence="8" id="KW-1185">Reference proteome</keyword>
<feature type="domain" description="NADH-quinone oxidoreductase subunit D" evidence="4">
    <location>
        <begin position="462"/>
        <end position="550"/>
    </location>
</feature>
<dbReference type="Proteomes" id="UP000826656">
    <property type="component" value="Unassembled WGS sequence"/>
</dbReference>
<dbReference type="Gene3D" id="1.10.645.10">
    <property type="entry name" value="Cytochrome-c3 Hydrogenase, chain B"/>
    <property type="match status" value="2"/>
</dbReference>
<accession>A0ABQ7WGS4</accession>
<gene>
    <name evidence="7" type="ORF">KY290_006374</name>
    <name evidence="6" type="ORF">KY290_029868</name>
    <name evidence="5" type="ORF">KY290_038101</name>
</gene>
<dbReference type="Pfam" id="PF00346">
    <property type="entry name" value="Complex1_49kDa"/>
    <property type="match status" value="2"/>
</dbReference>
<keyword evidence="2" id="KW-1278">Translocase</keyword>
<dbReference type="EMBL" id="JAIVGD010000028">
    <property type="protein sequence ID" value="KAH0739396.1"/>
    <property type="molecule type" value="Genomic_DNA"/>
</dbReference>
<proteinExistence type="inferred from homology"/>
<comment type="caution">
    <text evidence="7">The sequence shown here is derived from an EMBL/GenBank/DDBJ whole genome shotgun (WGS) entry which is preliminary data.</text>
</comment>
<evidence type="ECO:0000313" key="5">
    <source>
        <dbReference type="EMBL" id="KAH0739396.1"/>
    </source>
</evidence>